<dbReference type="SUPFAM" id="SSF56436">
    <property type="entry name" value="C-type lectin-like"/>
    <property type="match status" value="2"/>
</dbReference>
<feature type="domain" description="C-type lectin" evidence="1">
    <location>
        <begin position="97"/>
        <end position="217"/>
    </location>
</feature>
<dbReference type="PROSITE" id="PS50041">
    <property type="entry name" value="C_TYPE_LECTIN_2"/>
    <property type="match status" value="2"/>
</dbReference>
<dbReference type="EMBL" id="JAYMGO010000007">
    <property type="protein sequence ID" value="KAL1271799.1"/>
    <property type="molecule type" value="Genomic_DNA"/>
</dbReference>
<gene>
    <name evidence="2" type="ORF">QQF64_030815</name>
</gene>
<dbReference type="PANTHER" id="PTHR45784:SF8">
    <property type="entry name" value="C-TYPE MANNOSE RECEPTOR 2-RELATED"/>
    <property type="match status" value="1"/>
</dbReference>
<proteinExistence type="predicted"/>
<protein>
    <recommendedName>
        <fullName evidence="1">C-type lectin domain-containing protein</fullName>
    </recommendedName>
</protein>
<reference evidence="2 3" key="1">
    <citation type="submission" date="2023-09" db="EMBL/GenBank/DDBJ databases">
        <authorList>
            <person name="Wang M."/>
        </authorList>
    </citation>
    <scope>NUCLEOTIDE SEQUENCE [LARGE SCALE GENOMIC DNA]</scope>
    <source>
        <strain evidence="2">GT-2023</strain>
        <tissue evidence="2">Liver</tissue>
    </source>
</reference>
<dbReference type="SMART" id="SM00034">
    <property type="entry name" value="CLECT"/>
    <property type="match status" value="2"/>
</dbReference>
<dbReference type="InterPro" id="IPR001304">
    <property type="entry name" value="C-type_lectin-like"/>
</dbReference>
<dbReference type="Pfam" id="PF00059">
    <property type="entry name" value="Lectin_C"/>
    <property type="match status" value="2"/>
</dbReference>
<feature type="domain" description="C-type lectin" evidence="1">
    <location>
        <begin position="1"/>
        <end position="102"/>
    </location>
</feature>
<evidence type="ECO:0000259" key="1">
    <source>
        <dbReference type="PROSITE" id="PS50041"/>
    </source>
</evidence>
<sequence>MTWNDAQTYCREYHDDLSTASKEEAQQLSINPEVNDDYFWIGLHMVSNSLDQWTWSGGEDQNFDYWDSGEPNKVTEECVIVIRSLVKLHNAMCSWALPFYCMDVYEPILVQQSKTWDEAHDYCIQNYIDLVSLRSQMKMEEVINETITSQTDYVWTGLRFLAGHWFWAGGRDLKYKVWSAEEELHCPTRNLRCGALDRTRKIWQPKNCEDKLNFVCIRKP</sequence>
<comment type="caution">
    <text evidence="2">The sequence shown here is derived from an EMBL/GenBank/DDBJ whole genome shotgun (WGS) entry which is preliminary data.</text>
</comment>
<evidence type="ECO:0000313" key="2">
    <source>
        <dbReference type="EMBL" id="KAL1271799.1"/>
    </source>
</evidence>
<dbReference type="InterPro" id="IPR016187">
    <property type="entry name" value="CTDL_fold"/>
</dbReference>
<dbReference type="Gene3D" id="3.10.100.10">
    <property type="entry name" value="Mannose-Binding Protein A, subunit A"/>
    <property type="match status" value="2"/>
</dbReference>
<dbReference type="PANTHER" id="PTHR45784">
    <property type="entry name" value="C-TYPE LECTIN DOMAIN FAMILY 20 MEMBER A-RELATED"/>
    <property type="match status" value="1"/>
</dbReference>
<accession>A0ABR3N4E3</accession>
<dbReference type="InterPro" id="IPR016186">
    <property type="entry name" value="C-type_lectin-like/link_sf"/>
</dbReference>
<keyword evidence="3" id="KW-1185">Reference proteome</keyword>
<evidence type="ECO:0000313" key="3">
    <source>
        <dbReference type="Proteomes" id="UP001558613"/>
    </source>
</evidence>
<organism evidence="2 3">
    <name type="scientific">Cirrhinus molitorella</name>
    <name type="common">mud carp</name>
    <dbReference type="NCBI Taxonomy" id="172907"/>
    <lineage>
        <taxon>Eukaryota</taxon>
        <taxon>Metazoa</taxon>
        <taxon>Chordata</taxon>
        <taxon>Craniata</taxon>
        <taxon>Vertebrata</taxon>
        <taxon>Euteleostomi</taxon>
        <taxon>Actinopterygii</taxon>
        <taxon>Neopterygii</taxon>
        <taxon>Teleostei</taxon>
        <taxon>Ostariophysi</taxon>
        <taxon>Cypriniformes</taxon>
        <taxon>Cyprinidae</taxon>
        <taxon>Labeoninae</taxon>
        <taxon>Labeonini</taxon>
        <taxon>Cirrhinus</taxon>
    </lineage>
</organism>
<name>A0ABR3N4E3_9TELE</name>
<dbReference type="Proteomes" id="UP001558613">
    <property type="component" value="Unassembled WGS sequence"/>
</dbReference>